<accession>A0ABQ3YR47</accession>
<name>A0ABQ3YR47_9ACTN</name>
<evidence type="ECO:0000256" key="4">
    <source>
        <dbReference type="SAM" id="Phobius"/>
    </source>
</evidence>
<feature type="region of interest" description="Disordered" evidence="3">
    <location>
        <begin position="444"/>
        <end position="464"/>
    </location>
</feature>
<evidence type="ECO:0000313" key="5">
    <source>
        <dbReference type="EMBL" id="GIE00061.1"/>
    </source>
</evidence>
<keyword evidence="4" id="KW-1133">Transmembrane helix</keyword>
<keyword evidence="1" id="KW-0547">Nucleotide-binding</keyword>
<dbReference type="InterPro" id="IPR005702">
    <property type="entry name" value="Wzc-like_C"/>
</dbReference>
<dbReference type="RefSeq" id="WP_239132195.1">
    <property type="nucleotide sequence ID" value="NZ_BAAATX010000002.1"/>
</dbReference>
<dbReference type="CDD" id="cd05387">
    <property type="entry name" value="BY-kinase"/>
    <property type="match status" value="1"/>
</dbReference>
<proteinExistence type="predicted"/>
<evidence type="ECO:0000256" key="1">
    <source>
        <dbReference type="ARBA" id="ARBA00022741"/>
    </source>
</evidence>
<dbReference type="Proteomes" id="UP000637628">
    <property type="component" value="Unassembled WGS sequence"/>
</dbReference>
<keyword evidence="4" id="KW-0812">Transmembrane</keyword>
<sequence>MEIRDYLRVVQRQWWVVAIMVFVALGVTQVINKKTTPEYAASAVFFLSSARDGESSVLEGSMFVAARLKTYTELLTGEQMLKEIAASTNTGLSLDDIEERITVTVDSGSVLLTVTVTDTMPSRAEKIADVLVKRFPPLVQVLEKRTAAAGPAVVVEIVQPVLLDPDPVSPRPLHNDALAVAVGLLVGAAAGVIREVCDSSLRVAGVLPGLTGLPVLALIPIDRRVRRKLRAKDSGPFVSDSRSARAEALRQLRTNVQFADRDHPVKILAVTSAMPGEGRSSTACGLAILFAEAGQRVLIVDAELRRPRLAAFLGREGSAGLTTVLVGAASLDQVLQPWGSGLWLLASGHRPPNPSELLGSARMEELIAELRDRFDKIIFDSPPLLPVTDGAVVAARADGALLLVRARKTTAAQVTAAVRALAAVDARLLGPVFNMVAAPRRRIGLPTSADTTGPPLPPAPRPGGWNAIALSGAL</sequence>
<evidence type="ECO:0000256" key="2">
    <source>
        <dbReference type="ARBA" id="ARBA00022840"/>
    </source>
</evidence>
<dbReference type="PANTHER" id="PTHR32309">
    <property type="entry name" value="TYROSINE-PROTEIN KINASE"/>
    <property type="match status" value="1"/>
</dbReference>
<evidence type="ECO:0000256" key="3">
    <source>
        <dbReference type="SAM" id="MobiDB-lite"/>
    </source>
</evidence>
<keyword evidence="4" id="KW-0472">Membrane</keyword>
<dbReference type="SUPFAM" id="SSF52540">
    <property type="entry name" value="P-loop containing nucleoside triphosphate hydrolases"/>
    <property type="match status" value="1"/>
</dbReference>
<gene>
    <name evidence="5" type="ORF">Adu01nite_14110</name>
</gene>
<keyword evidence="6" id="KW-1185">Reference proteome</keyword>
<comment type="caution">
    <text evidence="5">The sequence shown here is derived from an EMBL/GenBank/DDBJ whole genome shotgun (WGS) entry which is preliminary data.</text>
</comment>
<dbReference type="PANTHER" id="PTHR32309:SF13">
    <property type="entry name" value="FERRIC ENTEROBACTIN TRANSPORT PROTEIN FEPE"/>
    <property type="match status" value="1"/>
</dbReference>
<dbReference type="InterPro" id="IPR050445">
    <property type="entry name" value="Bact_polysacc_biosynth/exp"/>
</dbReference>
<reference evidence="5 6" key="1">
    <citation type="submission" date="2021-01" db="EMBL/GenBank/DDBJ databases">
        <title>Whole genome shotgun sequence of Actinoplanes durhamensis NBRC 14914.</title>
        <authorList>
            <person name="Komaki H."/>
            <person name="Tamura T."/>
        </authorList>
    </citation>
    <scope>NUCLEOTIDE SEQUENCE [LARGE SCALE GENOMIC DNA]</scope>
    <source>
        <strain evidence="5 6">NBRC 14914</strain>
    </source>
</reference>
<evidence type="ECO:0000313" key="6">
    <source>
        <dbReference type="Proteomes" id="UP000637628"/>
    </source>
</evidence>
<protein>
    <submittedName>
        <fullName evidence="5">Chromosome partitioning protein</fullName>
    </submittedName>
</protein>
<dbReference type="Gene3D" id="3.40.50.300">
    <property type="entry name" value="P-loop containing nucleotide triphosphate hydrolases"/>
    <property type="match status" value="1"/>
</dbReference>
<keyword evidence="2" id="KW-0067">ATP-binding</keyword>
<dbReference type="NCBIfam" id="TIGR01007">
    <property type="entry name" value="eps_fam"/>
    <property type="match status" value="1"/>
</dbReference>
<dbReference type="InterPro" id="IPR027417">
    <property type="entry name" value="P-loop_NTPase"/>
</dbReference>
<organism evidence="5 6">
    <name type="scientific">Paractinoplanes durhamensis</name>
    <dbReference type="NCBI Taxonomy" id="113563"/>
    <lineage>
        <taxon>Bacteria</taxon>
        <taxon>Bacillati</taxon>
        <taxon>Actinomycetota</taxon>
        <taxon>Actinomycetes</taxon>
        <taxon>Micromonosporales</taxon>
        <taxon>Micromonosporaceae</taxon>
        <taxon>Paractinoplanes</taxon>
    </lineage>
</organism>
<feature type="transmembrane region" description="Helical" evidence="4">
    <location>
        <begin position="12"/>
        <end position="31"/>
    </location>
</feature>
<dbReference type="EMBL" id="BOML01000013">
    <property type="protein sequence ID" value="GIE00061.1"/>
    <property type="molecule type" value="Genomic_DNA"/>
</dbReference>